<dbReference type="Pfam" id="PF00535">
    <property type="entry name" value="Glycos_transf_2"/>
    <property type="match status" value="1"/>
</dbReference>
<accession>A0A7H1DWF6</accession>
<gene>
    <name evidence="4" type="ORF">H0S70_13485</name>
</gene>
<organism evidence="4 5">
    <name type="scientific">Chryseobacterium manosquense</name>
    <dbReference type="NCBI Taxonomy" id="2754694"/>
    <lineage>
        <taxon>Bacteria</taxon>
        <taxon>Pseudomonadati</taxon>
        <taxon>Bacteroidota</taxon>
        <taxon>Flavobacteriia</taxon>
        <taxon>Flavobacteriales</taxon>
        <taxon>Weeksellaceae</taxon>
        <taxon>Chryseobacterium group</taxon>
        <taxon>Chryseobacterium</taxon>
    </lineage>
</organism>
<protein>
    <submittedName>
        <fullName evidence="4">Glycosyltransferase family 2 protein</fullName>
    </submittedName>
</protein>
<dbReference type="InterPro" id="IPR029044">
    <property type="entry name" value="Nucleotide-diphossugar_trans"/>
</dbReference>
<dbReference type="CDD" id="cd00761">
    <property type="entry name" value="Glyco_tranf_GTA_type"/>
    <property type="match status" value="1"/>
</dbReference>
<proteinExistence type="predicted"/>
<evidence type="ECO:0000256" key="2">
    <source>
        <dbReference type="ARBA" id="ARBA00022679"/>
    </source>
</evidence>
<dbReference type="AlphaFoldDB" id="A0A7H1DWF6"/>
<evidence type="ECO:0000313" key="4">
    <source>
        <dbReference type="EMBL" id="QNS41314.1"/>
    </source>
</evidence>
<name>A0A7H1DWF6_9FLAO</name>
<dbReference type="PANTHER" id="PTHR22916:SF51">
    <property type="entry name" value="GLYCOSYLTRANSFERASE EPSH-RELATED"/>
    <property type="match status" value="1"/>
</dbReference>
<evidence type="ECO:0000256" key="1">
    <source>
        <dbReference type="ARBA" id="ARBA00022676"/>
    </source>
</evidence>
<dbReference type="EMBL" id="CP060203">
    <property type="protein sequence ID" value="QNS41314.1"/>
    <property type="molecule type" value="Genomic_DNA"/>
</dbReference>
<sequence>MAYKNLISIIIPVYNAELYLKECISSILSQTYENIEIILVNDGSTDNSLDICYDFQKNDNRVKIFSKKNQGVSETRNYGINNAKGDYITFIDSDDTIDSNYIQDFVEFLVEDIDIIIQGYKHIYLNKKYTQQMKFPQNQDTLDSLSNYELILYADKNDILKCPYSKLYCRKIIADNNLKFDDKISYGEDHIFVLNFLLYCNNIKTITQNCGYNHYHRDNDSLSSKNIDFSLFEYYNDKVKYYRTELNKKFNMTQSSLFANFIDEYYAIYKTINIINLFVKKNSYSAEFKNQKVNTYLETTKFSDLKYIYYKINYIIFKNIRIKALRKTFINGINFLANF</sequence>
<evidence type="ECO:0000259" key="3">
    <source>
        <dbReference type="Pfam" id="PF00535"/>
    </source>
</evidence>
<dbReference type="KEGG" id="cmaq:H0S70_13485"/>
<feature type="domain" description="Glycosyltransferase 2-like" evidence="3">
    <location>
        <begin position="8"/>
        <end position="173"/>
    </location>
</feature>
<keyword evidence="1" id="KW-0328">Glycosyltransferase</keyword>
<dbReference type="Proteomes" id="UP000516438">
    <property type="component" value="Chromosome"/>
</dbReference>
<dbReference type="PANTHER" id="PTHR22916">
    <property type="entry name" value="GLYCOSYLTRANSFERASE"/>
    <property type="match status" value="1"/>
</dbReference>
<dbReference type="SUPFAM" id="SSF53448">
    <property type="entry name" value="Nucleotide-diphospho-sugar transferases"/>
    <property type="match status" value="1"/>
</dbReference>
<dbReference type="RefSeq" id="WP_188321161.1">
    <property type="nucleotide sequence ID" value="NZ_CP060203.1"/>
</dbReference>
<reference evidence="4 5" key="1">
    <citation type="submission" date="2020-07" db="EMBL/GenBank/DDBJ databases">
        <title>Complete genome and description of Chryseobacterium manosquense strain Marseille-Q2069 sp. nov.</title>
        <authorList>
            <person name="Boxberger M."/>
        </authorList>
    </citation>
    <scope>NUCLEOTIDE SEQUENCE [LARGE SCALE GENOMIC DNA]</scope>
    <source>
        <strain evidence="4 5">Marseille-Q2069</strain>
    </source>
</reference>
<evidence type="ECO:0000313" key="5">
    <source>
        <dbReference type="Proteomes" id="UP000516438"/>
    </source>
</evidence>
<dbReference type="InterPro" id="IPR001173">
    <property type="entry name" value="Glyco_trans_2-like"/>
</dbReference>
<dbReference type="Gene3D" id="3.90.550.10">
    <property type="entry name" value="Spore Coat Polysaccharide Biosynthesis Protein SpsA, Chain A"/>
    <property type="match status" value="1"/>
</dbReference>
<dbReference type="GO" id="GO:0016758">
    <property type="term" value="F:hexosyltransferase activity"/>
    <property type="evidence" value="ECO:0007669"/>
    <property type="project" value="UniProtKB-ARBA"/>
</dbReference>
<keyword evidence="5" id="KW-1185">Reference proteome</keyword>
<keyword evidence="2 4" id="KW-0808">Transferase</keyword>